<evidence type="ECO:0008006" key="4">
    <source>
        <dbReference type="Google" id="ProtNLM"/>
    </source>
</evidence>
<gene>
    <name evidence="2" type="ORF">EV199_1033</name>
</gene>
<comment type="caution">
    <text evidence="2">The sequence shown here is derived from an EMBL/GenBank/DDBJ whole genome shotgun (WGS) entry which is preliminary data.</text>
</comment>
<evidence type="ECO:0000256" key="1">
    <source>
        <dbReference type="SAM" id="SignalP"/>
    </source>
</evidence>
<reference evidence="2 3" key="1">
    <citation type="submission" date="2019-02" db="EMBL/GenBank/DDBJ databases">
        <title>Genomic Encyclopedia of Type Strains, Phase IV (KMG-IV): sequencing the most valuable type-strain genomes for metagenomic binning, comparative biology and taxonomic classification.</title>
        <authorList>
            <person name="Goeker M."/>
        </authorList>
    </citation>
    <scope>NUCLEOTIDE SEQUENCE [LARGE SCALE GENOMIC DNA]</scope>
    <source>
        <strain evidence="2 3">DSM 18116</strain>
    </source>
</reference>
<dbReference type="RefSeq" id="WP_130539563.1">
    <property type="nucleotide sequence ID" value="NZ_CP042431.1"/>
</dbReference>
<dbReference type="AlphaFoldDB" id="A0A4Q7N1T0"/>
<proteinExistence type="predicted"/>
<feature type="chain" id="PRO_5020891094" description="DUF3108 domain-containing protein" evidence="1">
    <location>
        <begin position="18"/>
        <end position="262"/>
    </location>
</feature>
<name>A0A4Q7N1T0_9BACT</name>
<protein>
    <recommendedName>
        <fullName evidence="4">DUF3108 domain-containing protein</fullName>
    </recommendedName>
</protein>
<feature type="signal peptide" evidence="1">
    <location>
        <begin position="1"/>
        <end position="17"/>
    </location>
</feature>
<sequence>MKFIAFLICLFCCVSVAAQRAPLVKFSNWKGITRNLHKDLSFLLQYDTLEFHLKERIGETAALINWRNRVQDSMLKHNMFGQDSSAMLIALGMKYDPRLGLTKEEYKTYAKILMGAEGREYKSTAKGSLKVKFTDSLIRFKSLHPGMDIFDSIVINFKKNVVRMKGMELKPADTVNLPTNKNFYASPLRAYKWIYTDPPQGISMPFWQKEGNEKQNLIYYEFLIGYLSKFDETLIEVTIREIKNGKVLRMMKLPITGGIIIY</sequence>
<keyword evidence="1" id="KW-0732">Signal</keyword>
<keyword evidence="3" id="KW-1185">Reference proteome</keyword>
<evidence type="ECO:0000313" key="3">
    <source>
        <dbReference type="Proteomes" id="UP000293874"/>
    </source>
</evidence>
<dbReference type="EMBL" id="SGXA01000001">
    <property type="protein sequence ID" value="RZS75172.1"/>
    <property type="molecule type" value="Genomic_DNA"/>
</dbReference>
<accession>A0A4Q7N1T0</accession>
<dbReference type="Proteomes" id="UP000293874">
    <property type="component" value="Unassembled WGS sequence"/>
</dbReference>
<organism evidence="2 3">
    <name type="scientific">Pseudobacter ginsenosidimutans</name>
    <dbReference type="NCBI Taxonomy" id="661488"/>
    <lineage>
        <taxon>Bacteria</taxon>
        <taxon>Pseudomonadati</taxon>
        <taxon>Bacteroidota</taxon>
        <taxon>Chitinophagia</taxon>
        <taxon>Chitinophagales</taxon>
        <taxon>Chitinophagaceae</taxon>
        <taxon>Pseudobacter</taxon>
    </lineage>
</organism>
<evidence type="ECO:0000313" key="2">
    <source>
        <dbReference type="EMBL" id="RZS75172.1"/>
    </source>
</evidence>